<comment type="similarity">
    <text evidence="1">Belongs to the UPF0053 family. Hemolysin C subfamily.</text>
</comment>
<dbReference type="SUPFAM" id="SSF54631">
    <property type="entry name" value="CBS-domain pair"/>
    <property type="match status" value="1"/>
</dbReference>
<feature type="domain" description="CBS" evidence="6">
    <location>
        <begin position="106"/>
        <end position="165"/>
    </location>
</feature>
<dbReference type="InterPro" id="IPR046342">
    <property type="entry name" value="CBS_dom_sf"/>
</dbReference>
<dbReference type="SMART" id="SM01091">
    <property type="entry name" value="CorC_HlyC"/>
    <property type="match status" value="1"/>
</dbReference>
<keyword evidence="8" id="KW-1185">Reference proteome</keyword>
<dbReference type="EMBL" id="JACHXA010000009">
    <property type="protein sequence ID" value="MBB3066545.1"/>
    <property type="molecule type" value="Genomic_DNA"/>
</dbReference>
<keyword evidence="2" id="KW-0677">Repeat</keyword>
<name>A0A839SZS4_9PROT</name>
<dbReference type="Gene3D" id="3.10.580.10">
    <property type="entry name" value="CBS-domain"/>
    <property type="match status" value="1"/>
</dbReference>
<feature type="domain" description="CBS" evidence="6">
    <location>
        <begin position="168"/>
        <end position="225"/>
    </location>
</feature>
<dbReference type="InterPro" id="IPR044751">
    <property type="entry name" value="Ion_transp-like_CBS"/>
</dbReference>
<dbReference type="GO" id="GO:0050660">
    <property type="term" value="F:flavin adenine dinucleotide binding"/>
    <property type="evidence" value="ECO:0007669"/>
    <property type="project" value="InterPro"/>
</dbReference>
<dbReference type="Gene3D" id="3.30.465.10">
    <property type="match status" value="1"/>
</dbReference>
<dbReference type="SUPFAM" id="SSF56176">
    <property type="entry name" value="FAD-binding/transporter-associated domain-like"/>
    <property type="match status" value="1"/>
</dbReference>
<keyword evidence="3 4" id="KW-0129">CBS domain</keyword>
<evidence type="ECO:0000256" key="3">
    <source>
        <dbReference type="ARBA" id="ARBA00023122"/>
    </source>
</evidence>
<dbReference type="PANTHER" id="PTHR22777">
    <property type="entry name" value="HEMOLYSIN-RELATED"/>
    <property type="match status" value="1"/>
</dbReference>
<dbReference type="InterPro" id="IPR005170">
    <property type="entry name" value="Transptr-assoc_dom"/>
</dbReference>
<dbReference type="PROSITE" id="PS51371">
    <property type="entry name" value="CBS"/>
    <property type="match status" value="2"/>
</dbReference>
<reference evidence="7 8" key="1">
    <citation type="submission" date="2020-08" db="EMBL/GenBank/DDBJ databases">
        <title>Genomic Encyclopedia of Type Strains, Phase III (KMG-III): the genomes of soil and plant-associated and newly described type strains.</title>
        <authorList>
            <person name="Whitman W."/>
        </authorList>
    </citation>
    <scope>NUCLEOTIDE SEQUENCE [LARGE SCALE GENOMIC DNA]</scope>
    <source>
        <strain evidence="7 8">CECT 8803</strain>
    </source>
</reference>
<feature type="compositionally biased region" description="Polar residues" evidence="5">
    <location>
        <begin position="26"/>
        <end position="37"/>
    </location>
</feature>
<evidence type="ECO:0000256" key="5">
    <source>
        <dbReference type="SAM" id="MobiDB-lite"/>
    </source>
</evidence>
<dbReference type="PANTHER" id="PTHR22777:SF27">
    <property type="entry name" value="MAGNESIUM AND COBALT EFFLUX PROTEIN CORC"/>
    <property type="match status" value="1"/>
</dbReference>
<comment type="caution">
    <text evidence="7">The sequence shown here is derived from an EMBL/GenBank/DDBJ whole genome shotgun (WGS) entry which is preliminary data.</text>
</comment>
<dbReference type="Pfam" id="PF00571">
    <property type="entry name" value="CBS"/>
    <property type="match status" value="2"/>
</dbReference>
<evidence type="ECO:0000256" key="2">
    <source>
        <dbReference type="ARBA" id="ARBA00022737"/>
    </source>
</evidence>
<dbReference type="InterPro" id="IPR000644">
    <property type="entry name" value="CBS_dom"/>
</dbReference>
<evidence type="ECO:0000259" key="6">
    <source>
        <dbReference type="PROSITE" id="PS51371"/>
    </source>
</evidence>
<evidence type="ECO:0000313" key="8">
    <source>
        <dbReference type="Proteomes" id="UP000581135"/>
    </source>
</evidence>
<dbReference type="InterPro" id="IPR036318">
    <property type="entry name" value="FAD-bd_PCMH-like_sf"/>
</dbReference>
<feature type="compositionally biased region" description="Basic and acidic residues" evidence="5">
    <location>
        <begin position="8"/>
        <end position="17"/>
    </location>
</feature>
<protein>
    <submittedName>
        <fullName evidence="7">CBS domain containing-hemolysin-like protein</fullName>
    </submittedName>
</protein>
<evidence type="ECO:0000256" key="4">
    <source>
        <dbReference type="PROSITE-ProRule" id="PRU00703"/>
    </source>
</evidence>
<dbReference type="AlphaFoldDB" id="A0A839SZS4"/>
<evidence type="ECO:0000256" key="1">
    <source>
        <dbReference type="ARBA" id="ARBA00006446"/>
    </source>
</evidence>
<gene>
    <name evidence="7" type="ORF">FHR98_002853</name>
</gene>
<dbReference type="InterPro" id="IPR016169">
    <property type="entry name" value="FAD-bd_PCMH_sub2"/>
</dbReference>
<evidence type="ECO:0000313" key="7">
    <source>
        <dbReference type="EMBL" id="MBB3066545.1"/>
    </source>
</evidence>
<proteinExistence type="inferred from homology"/>
<organism evidence="7 8">
    <name type="scientific">Limibacillus halophilus</name>
    <dbReference type="NCBI Taxonomy" id="1579333"/>
    <lineage>
        <taxon>Bacteria</taxon>
        <taxon>Pseudomonadati</taxon>
        <taxon>Pseudomonadota</taxon>
        <taxon>Alphaproteobacteria</taxon>
        <taxon>Rhodospirillales</taxon>
        <taxon>Rhodovibrionaceae</taxon>
        <taxon>Limibacillus</taxon>
    </lineage>
</organism>
<dbReference type="Proteomes" id="UP000581135">
    <property type="component" value="Unassembled WGS sequence"/>
</dbReference>
<dbReference type="CDD" id="cd04590">
    <property type="entry name" value="CBS_pair_CorC_HlyC_assoc"/>
    <property type="match status" value="1"/>
</dbReference>
<dbReference type="FunFam" id="3.10.580.10:FF:000002">
    <property type="entry name" value="Magnesium/cobalt efflux protein CorC"/>
    <property type="match status" value="1"/>
</dbReference>
<feature type="region of interest" description="Disordered" evidence="5">
    <location>
        <begin position="1"/>
        <end position="37"/>
    </location>
</feature>
<accession>A0A839SZS4</accession>
<dbReference type="GO" id="GO:0005886">
    <property type="term" value="C:plasma membrane"/>
    <property type="evidence" value="ECO:0007669"/>
    <property type="project" value="TreeGrafter"/>
</dbReference>
<dbReference type="RefSeq" id="WP_183417378.1">
    <property type="nucleotide sequence ID" value="NZ_JACHXA010000009.1"/>
</dbReference>
<sequence length="329" mass="36493">MTDGSDPDSFKRFRDCSPRSADCGPSSGQQNGNSNGLTTWQRLRAKIRGFLGLRNGDSTLRESIETILEESELHSSGEDDTPISDHERVMLLNTLKLRHLTAYDVMVPRADIVAVEAGTSLDSLLKLMAEKGHSRLPVYRETLDEVIGFVHIKDVLANQSKRKRLTGIAREVLIIAPSMRVLDLLLDMRLSRVHMAMVVDEYGGIDGLVTIEDLVEEIVGEIEDEHDVASAPRLIRRPDGNLVVDARMDIEEFESQTGPILTEEEREEDIDTLGGLVVSLAGHVPARGELVSHPSGISFEVLEADPRRIKRLRVHNILPKPTTNDGDAR</sequence>
<dbReference type="SMART" id="SM00116">
    <property type="entry name" value="CBS"/>
    <property type="match status" value="2"/>
</dbReference>
<dbReference type="Pfam" id="PF03471">
    <property type="entry name" value="CorC_HlyC"/>
    <property type="match status" value="1"/>
</dbReference>